<dbReference type="NCBIfam" id="TIGR01216">
    <property type="entry name" value="ATP_synt_epsi"/>
    <property type="match status" value="1"/>
</dbReference>
<evidence type="ECO:0000256" key="5">
    <source>
        <dbReference type="ARBA" id="ARBA00023136"/>
    </source>
</evidence>
<reference evidence="12 13" key="1">
    <citation type="submission" date="2009-01" db="EMBL/GenBank/DDBJ databases">
        <authorList>
            <person name="Fulton L."/>
            <person name="Clifton S."/>
            <person name="Fulton B."/>
            <person name="Xu J."/>
            <person name="Minx P."/>
            <person name="Pepin K.H."/>
            <person name="Johnson M."/>
            <person name="Bhonagiri V."/>
            <person name="Nash W.E."/>
            <person name="Mardis E.R."/>
            <person name="Wilson R.K."/>
        </authorList>
    </citation>
    <scope>NUCLEOTIDE SEQUENCE [LARGE SCALE GENOMIC DNA]</scope>
    <source>
        <strain evidence="13">DSM 10507 / JCM 14656 / S5a33</strain>
    </source>
</reference>
<evidence type="ECO:0000256" key="2">
    <source>
        <dbReference type="ARBA" id="ARBA00005712"/>
    </source>
</evidence>
<dbReference type="AlphaFoldDB" id="C0CJL7"/>
<dbReference type="Gene3D" id="1.20.5.440">
    <property type="entry name" value="ATP synthase delta/epsilon subunit, C-terminal domain"/>
    <property type="match status" value="1"/>
</dbReference>
<evidence type="ECO:0000256" key="3">
    <source>
        <dbReference type="ARBA" id="ARBA00022448"/>
    </source>
</evidence>
<feature type="domain" description="ATP synthase F1 complex delta/epsilon subunit N-terminal" evidence="11">
    <location>
        <begin position="12"/>
        <end position="89"/>
    </location>
</feature>
<comment type="function">
    <text evidence="8">Produces ATP from ADP in the presence of a proton gradient across the membrane.</text>
</comment>
<keyword evidence="6 8" id="KW-0139">CF(1)</keyword>
<dbReference type="CDD" id="cd12152">
    <property type="entry name" value="F1-ATPase_delta"/>
    <property type="match status" value="1"/>
</dbReference>
<dbReference type="InterPro" id="IPR001469">
    <property type="entry name" value="ATP_synth_F1_dsu/esu"/>
</dbReference>
<sequence>MAMGLTESTFGLEVIASDKVFFRGQAQAMNLPVIGGPWMILPHHEDLIAILVPGLMTIRQEDGTEMEAVVSSGMVEFVNNSGKIFVHSAENPADIDRVRAEEAKARAEERLRQKRSIQEYHLNEAALSRAMSRLKAASKYE</sequence>
<evidence type="ECO:0000256" key="7">
    <source>
        <dbReference type="ARBA" id="ARBA00023310"/>
    </source>
</evidence>
<gene>
    <name evidence="8" type="primary">atpC</name>
    <name evidence="12" type="ORF">RUMHYD_01037</name>
</gene>
<keyword evidence="4 8" id="KW-0406">Ion transport</keyword>
<evidence type="ECO:0000259" key="11">
    <source>
        <dbReference type="Pfam" id="PF02823"/>
    </source>
</evidence>
<evidence type="ECO:0000259" key="10">
    <source>
        <dbReference type="Pfam" id="PF00401"/>
    </source>
</evidence>
<dbReference type="SUPFAM" id="SSF46604">
    <property type="entry name" value="Epsilon subunit of F1F0-ATP synthase C-terminal domain"/>
    <property type="match status" value="1"/>
</dbReference>
<dbReference type="PANTHER" id="PTHR13822">
    <property type="entry name" value="ATP SYNTHASE DELTA/EPSILON CHAIN"/>
    <property type="match status" value="1"/>
</dbReference>
<dbReference type="eggNOG" id="COG0355">
    <property type="taxonomic scope" value="Bacteria"/>
</dbReference>
<keyword evidence="8" id="KW-0375">Hydrogen ion transport</keyword>
<dbReference type="SUPFAM" id="SSF51344">
    <property type="entry name" value="Epsilon subunit of F1F0-ATP synthase N-terminal domain"/>
    <property type="match status" value="1"/>
</dbReference>
<keyword evidence="5 8" id="KW-0472">Membrane</keyword>
<dbReference type="GO" id="GO:0045259">
    <property type="term" value="C:proton-transporting ATP synthase complex"/>
    <property type="evidence" value="ECO:0007669"/>
    <property type="project" value="UniProtKB-KW"/>
</dbReference>
<proteinExistence type="inferred from homology"/>
<evidence type="ECO:0000256" key="8">
    <source>
        <dbReference type="HAMAP-Rule" id="MF_00530"/>
    </source>
</evidence>
<comment type="subunit">
    <text evidence="8 9">F-type ATPases have 2 components, CF(1) - the catalytic core - and CF(0) - the membrane proton channel. CF(1) has five subunits: alpha(3), beta(3), gamma(1), delta(1), epsilon(1). CF(0) has three main subunits: a, b and c.</text>
</comment>
<dbReference type="PATRIC" id="fig|476272.21.peg.2384"/>
<dbReference type="InterPro" id="IPR020546">
    <property type="entry name" value="ATP_synth_F1_dsu/esu_N"/>
</dbReference>
<reference evidence="12 13" key="2">
    <citation type="submission" date="2009-02" db="EMBL/GenBank/DDBJ databases">
        <title>Draft genome sequence of Blautia hydrogenotrophica DSM 10507 (Ruminococcus hydrogenotrophicus DSM 10507).</title>
        <authorList>
            <person name="Sudarsanam P."/>
            <person name="Ley R."/>
            <person name="Guruge J."/>
            <person name="Turnbaugh P.J."/>
            <person name="Mahowald M."/>
            <person name="Liep D."/>
            <person name="Gordon J."/>
        </authorList>
    </citation>
    <scope>NUCLEOTIDE SEQUENCE [LARGE SCALE GENOMIC DNA]</scope>
    <source>
        <strain evidence="13">DSM 10507 / JCM 14656 / S5a33</strain>
    </source>
</reference>
<dbReference type="HOGENOM" id="CLU_084338_1_1_9"/>
<evidence type="ECO:0000313" key="12">
    <source>
        <dbReference type="EMBL" id="EEG50018.1"/>
    </source>
</evidence>
<protein>
    <recommendedName>
        <fullName evidence="8">ATP synthase epsilon chain</fullName>
    </recommendedName>
    <alternativeName>
        <fullName evidence="8">ATP synthase F1 sector epsilon subunit</fullName>
    </alternativeName>
    <alternativeName>
        <fullName evidence="8">F-ATPase epsilon subunit</fullName>
    </alternativeName>
</protein>
<dbReference type="InterPro" id="IPR020547">
    <property type="entry name" value="ATP_synth_F1_esu_C"/>
</dbReference>
<organism evidence="12 13">
    <name type="scientific">Blautia hydrogenotrophica (strain DSM 10507 / JCM 14656 / S5a33)</name>
    <name type="common">Ruminococcus hydrogenotrophicus</name>
    <dbReference type="NCBI Taxonomy" id="476272"/>
    <lineage>
        <taxon>Bacteria</taxon>
        <taxon>Bacillati</taxon>
        <taxon>Bacillota</taxon>
        <taxon>Clostridia</taxon>
        <taxon>Lachnospirales</taxon>
        <taxon>Lachnospiraceae</taxon>
        <taxon>Blautia</taxon>
    </lineage>
</organism>
<evidence type="ECO:0000256" key="6">
    <source>
        <dbReference type="ARBA" id="ARBA00023196"/>
    </source>
</evidence>
<dbReference type="InterPro" id="IPR036794">
    <property type="entry name" value="ATP_F1_dsu/esu_C_sf"/>
</dbReference>
<dbReference type="Pfam" id="PF02823">
    <property type="entry name" value="ATP-synt_DE_N"/>
    <property type="match status" value="1"/>
</dbReference>
<evidence type="ECO:0000313" key="13">
    <source>
        <dbReference type="Proteomes" id="UP000003100"/>
    </source>
</evidence>
<dbReference type="Proteomes" id="UP000003100">
    <property type="component" value="Unassembled WGS sequence"/>
</dbReference>
<dbReference type="GO" id="GO:0046933">
    <property type="term" value="F:proton-transporting ATP synthase activity, rotational mechanism"/>
    <property type="evidence" value="ECO:0007669"/>
    <property type="project" value="UniProtKB-UniRule"/>
</dbReference>
<dbReference type="GO" id="GO:0005524">
    <property type="term" value="F:ATP binding"/>
    <property type="evidence" value="ECO:0007669"/>
    <property type="project" value="UniProtKB-UniRule"/>
</dbReference>
<keyword evidence="3 8" id="KW-0813">Transport</keyword>
<dbReference type="InterPro" id="IPR036771">
    <property type="entry name" value="ATPsynth_dsu/esu_N"/>
</dbReference>
<dbReference type="HAMAP" id="MF_00530">
    <property type="entry name" value="ATP_synth_epsil_bac"/>
    <property type="match status" value="1"/>
</dbReference>
<name>C0CJL7_BLAHS</name>
<keyword evidence="13" id="KW-1185">Reference proteome</keyword>
<comment type="similarity">
    <text evidence="2 8 9">Belongs to the ATPase epsilon chain family.</text>
</comment>
<accession>C0CJL7</accession>
<dbReference type="Pfam" id="PF00401">
    <property type="entry name" value="ATP-synt_DE"/>
    <property type="match status" value="1"/>
</dbReference>
<dbReference type="GO" id="GO:0005886">
    <property type="term" value="C:plasma membrane"/>
    <property type="evidence" value="ECO:0007669"/>
    <property type="project" value="UniProtKB-SubCell"/>
</dbReference>
<evidence type="ECO:0000256" key="4">
    <source>
        <dbReference type="ARBA" id="ARBA00023065"/>
    </source>
</evidence>
<evidence type="ECO:0000256" key="1">
    <source>
        <dbReference type="ARBA" id="ARBA00004202"/>
    </source>
</evidence>
<dbReference type="EMBL" id="ACBZ01000046">
    <property type="protein sequence ID" value="EEG50018.1"/>
    <property type="molecule type" value="Genomic_DNA"/>
</dbReference>
<comment type="subcellular location">
    <subcellularLocation>
        <location evidence="1 8">Cell membrane</location>
        <topology evidence="1 8">Peripheral membrane protein</topology>
    </subcellularLocation>
</comment>
<keyword evidence="8" id="KW-1003">Cell membrane</keyword>
<dbReference type="Gene3D" id="2.60.15.10">
    <property type="entry name" value="F0F1 ATP synthase delta/epsilon subunit, N-terminal"/>
    <property type="match status" value="1"/>
</dbReference>
<evidence type="ECO:0000256" key="9">
    <source>
        <dbReference type="RuleBase" id="RU003656"/>
    </source>
</evidence>
<dbReference type="PANTHER" id="PTHR13822:SF10">
    <property type="entry name" value="ATP SYNTHASE EPSILON CHAIN, CHLOROPLASTIC"/>
    <property type="match status" value="1"/>
</dbReference>
<feature type="domain" description="ATP synthase epsilon subunit C-terminal" evidence="10">
    <location>
        <begin position="94"/>
        <end position="137"/>
    </location>
</feature>
<keyword evidence="7 8" id="KW-0066">ATP synthesis</keyword>